<dbReference type="Proteomes" id="UP001341444">
    <property type="component" value="Unassembled WGS sequence"/>
</dbReference>
<sequence length="225" mass="24014">MNSIITIYSIVLTIILYMFSLYIARKFPSPLTAPVFISTILLISGLKTSHLTYHDFSTAKHWITSILGPATIALAIPLYKNRRLINSYLSSIGIGIVLGTSTTITTALLLAYCFRFPLFFIKSFSVKSITIPVASAVAKEIGADPVLVGALVMITGMMGAMFGPFYLKLMKVTHPVARGLSIGTISHGIGTSAAVKEGDLQGAVSGIGMGLSAILTSILVPFLFH</sequence>
<evidence type="ECO:0000256" key="3">
    <source>
        <dbReference type="ARBA" id="ARBA00022989"/>
    </source>
</evidence>
<evidence type="ECO:0000313" key="7">
    <source>
        <dbReference type="Proteomes" id="UP001341444"/>
    </source>
</evidence>
<evidence type="ECO:0000313" key="6">
    <source>
        <dbReference type="EMBL" id="MED1201723.1"/>
    </source>
</evidence>
<evidence type="ECO:0000256" key="1">
    <source>
        <dbReference type="ARBA" id="ARBA00004141"/>
    </source>
</evidence>
<dbReference type="InterPro" id="IPR007300">
    <property type="entry name" value="CidB/LrgB"/>
</dbReference>
<dbReference type="PANTHER" id="PTHR30249:SF0">
    <property type="entry name" value="PLASTIDAL GLYCOLATE_GLYCERATE TRANSLOCATOR 1, CHLOROPLASTIC"/>
    <property type="match status" value="1"/>
</dbReference>
<keyword evidence="4 5" id="KW-0472">Membrane</keyword>
<evidence type="ECO:0000256" key="2">
    <source>
        <dbReference type="ARBA" id="ARBA00022692"/>
    </source>
</evidence>
<evidence type="ECO:0000256" key="5">
    <source>
        <dbReference type="SAM" id="Phobius"/>
    </source>
</evidence>
<feature type="transmembrane region" description="Helical" evidence="5">
    <location>
        <begin position="91"/>
        <end position="112"/>
    </location>
</feature>
<feature type="transmembrane region" description="Helical" evidence="5">
    <location>
        <begin position="31"/>
        <end position="49"/>
    </location>
</feature>
<proteinExistence type="predicted"/>
<comment type="subcellular location">
    <subcellularLocation>
        <location evidence="1">Membrane</location>
        <topology evidence="1">Multi-pass membrane protein</topology>
    </subcellularLocation>
</comment>
<dbReference type="Pfam" id="PF04172">
    <property type="entry name" value="LrgB"/>
    <property type="match status" value="1"/>
</dbReference>
<comment type="caution">
    <text evidence="6">The sequence shown here is derived from an EMBL/GenBank/DDBJ whole genome shotgun (WGS) entry which is preliminary data.</text>
</comment>
<feature type="transmembrane region" description="Helical" evidence="5">
    <location>
        <begin position="203"/>
        <end position="224"/>
    </location>
</feature>
<feature type="transmembrane region" description="Helical" evidence="5">
    <location>
        <begin position="145"/>
        <end position="167"/>
    </location>
</feature>
<dbReference type="PANTHER" id="PTHR30249">
    <property type="entry name" value="PUTATIVE SEROTONIN TRANSPORTER"/>
    <property type="match status" value="1"/>
</dbReference>
<accession>A0ABU6MBD7</accession>
<keyword evidence="3 5" id="KW-1133">Transmembrane helix</keyword>
<reference evidence="6 7" key="1">
    <citation type="submission" date="2023-03" db="EMBL/GenBank/DDBJ databases">
        <title>Bacillus Genome Sequencing.</title>
        <authorList>
            <person name="Dunlap C."/>
        </authorList>
    </citation>
    <scope>NUCLEOTIDE SEQUENCE [LARGE SCALE GENOMIC DNA]</scope>
    <source>
        <strain evidence="6 7">B-23453</strain>
    </source>
</reference>
<organism evidence="6 7">
    <name type="scientific">Heyndrickxia acidicola</name>
    <dbReference type="NCBI Taxonomy" id="209389"/>
    <lineage>
        <taxon>Bacteria</taxon>
        <taxon>Bacillati</taxon>
        <taxon>Bacillota</taxon>
        <taxon>Bacilli</taxon>
        <taxon>Bacillales</taxon>
        <taxon>Bacillaceae</taxon>
        <taxon>Heyndrickxia</taxon>
    </lineage>
</organism>
<feature type="transmembrane region" description="Helical" evidence="5">
    <location>
        <begin position="61"/>
        <end position="79"/>
    </location>
</feature>
<dbReference type="RefSeq" id="WP_066263608.1">
    <property type="nucleotide sequence ID" value="NZ_JARMAB010000002.1"/>
</dbReference>
<keyword evidence="7" id="KW-1185">Reference proteome</keyword>
<gene>
    <name evidence="6" type="ORF">P4T90_01310</name>
</gene>
<keyword evidence="2 5" id="KW-0812">Transmembrane</keyword>
<name>A0ABU6MBD7_9BACI</name>
<feature type="transmembrane region" description="Helical" evidence="5">
    <location>
        <begin position="6"/>
        <end position="24"/>
    </location>
</feature>
<protein>
    <submittedName>
        <fullName evidence="6">LrgB family protein</fullName>
    </submittedName>
</protein>
<evidence type="ECO:0000256" key="4">
    <source>
        <dbReference type="ARBA" id="ARBA00023136"/>
    </source>
</evidence>
<dbReference type="EMBL" id="JARMAB010000002">
    <property type="protein sequence ID" value="MED1201723.1"/>
    <property type="molecule type" value="Genomic_DNA"/>
</dbReference>